<dbReference type="InterPro" id="IPR020904">
    <property type="entry name" value="Sc_DH/Rdtase_CS"/>
</dbReference>
<comment type="similarity">
    <text evidence="1 3">Belongs to the short-chain dehydrogenases/reductases (SDR) family.</text>
</comment>
<dbReference type="Pfam" id="PF00106">
    <property type="entry name" value="adh_short"/>
    <property type="match status" value="1"/>
</dbReference>
<dbReference type="RefSeq" id="WP_166176119.1">
    <property type="nucleotide sequence ID" value="NZ_CP045119.1"/>
</dbReference>
<name>A0A6G8Q9K5_9ACTN</name>
<evidence type="ECO:0000256" key="3">
    <source>
        <dbReference type="RuleBase" id="RU000363"/>
    </source>
</evidence>
<dbReference type="KEGG" id="rub:GBA63_11095"/>
<evidence type="ECO:0000256" key="1">
    <source>
        <dbReference type="ARBA" id="ARBA00006484"/>
    </source>
</evidence>
<accession>A0A6G8Q9K5</accession>
<dbReference type="PRINTS" id="PR00080">
    <property type="entry name" value="SDRFAMILY"/>
</dbReference>
<evidence type="ECO:0000313" key="5">
    <source>
        <dbReference type="Proteomes" id="UP000501452"/>
    </source>
</evidence>
<dbReference type="Gene3D" id="3.40.50.720">
    <property type="entry name" value="NAD(P)-binding Rossmann-like Domain"/>
    <property type="match status" value="1"/>
</dbReference>
<reference evidence="4 5" key="1">
    <citation type="submission" date="2019-10" db="EMBL/GenBank/DDBJ databases">
        <title>Rubrobacter sp nov SCSIO 52090 isolated from a deep-sea sediment in the South China Sea.</title>
        <authorList>
            <person name="Chen R.W."/>
        </authorList>
    </citation>
    <scope>NUCLEOTIDE SEQUENCE [LARGE SCALE GENOMIC DNA]</scope>
    <source>
        <strain evidence="4 5">SCSIO 52909</strain>
    </source>
</reference>
<dbReference type="FunFam" id="3.40.50.720:FF:000084">
    <property type="entry name" value="Short-chain dehydrogenase reductase"/>
    <property type="match status" value="1"/>
</dbReference>
<evidence type="ECO:0000313" key="4">
    <source>
        <dbReference type="EMBL" id="QIN83129.1"/>
    </source>
</evidence>
<gene>
    <name evidence="4" type="ORF">GBA63_11095</name>
</gene>
<proteinExistence type="inferred from homology"/>
<dbReference type="InterPro" id="IPR036291">
    <property type="entry name" value="NAD(P)-bd_dom_sf"/>
</dbReference>
<dbReference type="GO" id="GO:0030497">
    <property type="term" value="P:fatty acid elongation"/>
    <property type="evidence" value="ECO:0007669"/>
    <property type="project" value="TreeGrafter"/>
</dbReference>
<dbReference type="PRINTS" id="PR00081">
    <property type="entry name" value="GDHRDH"/>
</dbReference>
<dbReference type="PANTHER" id="PTHR42760">
    <property type="entry name" value="SHORT-CHAIN DEHYDROGENASES/REDUCTASES FAMILY MEMBER"/>
    <property type="match status" value="1"/>
</dbReference>
<sequence length="235" mass="23961">MTTSGSGGGAAVVTGAASGIGASISARLSATGRRVAGLDLQESDTDLSLVADVSDRGAVLNALGRVQDELGPVSVLVTVAGYYEMLPAQEITPEKWRRMLEVHLGGTCNACAAVLPGMLEAGGGTIITVSSELALGGGAEDAHYAAAKGAILGFTKSLAVEVADRGVRVNCVAPGPTDTPLLEPTSPWRDKAFLETLPLRRLVRTDEVAEAVLFLVDEGGFFCGQVLSPNAGAVI</sequence>
<dbReference type="AlphaFoldDB" id="A0A6G8Q9K5"/>
<dbReference type="CDD" id="cd05233">
    <property type="entry name" value="SDR_c"/>
    <property type="match status" value="1"/>
</dbReference>
<dbReference type="PROSITE" id="PS00061">
    <property type="entry name" value="ADH_SHORT"/>
    <property type="match status" value="1"/>
</dbReference>
<dbReference type="InterPro" id="IPR002347">
    <property type="entry name" value="SDR_fam"/>
</dbReference>
<dbReference type="PANTHER" id="PTHR42760:SF129">
    <property type="entry name" value="OXIDOREDUCTASE"/>
    <property type="match status" value="1"/>
</dbReference>
<dbReference type="EMBL" id="CP045119">
    <property type="protein sequence ID" value="QIN83129.1"/>
    <property type="molecule type" value="Genomic_DNA"/>
</dbReference>
<dbReference type="Proteomes" id="UP000501452">
    <property type="component" value="Chromosome"/>
</dbReference>
<protein>
    <submittedName>
        <fullName evidence="4">SDR family oxidoreductase</fullName>
    </submittedName>
</protein>
<organism evidence="4 5">
    <name type="scientific">Rubrobacter tropicus</name>
    <dbReference type="NCBI Taxonomy" id="2653851"/>
    <lineage>
        <taxon>Bacteria</taxon>
        <taxon>Bacillati</taxon>
        <taxon>Actinomycetota</taxon>
        <taxon>Rubrobacteria</taxon>
        <taxon>Rubrobacterales</taxon>
        <taxon>Rubrobacteraceae</taxon>
        <taxon>Rubrobacter</taxon>
    </lineage>
</organism>
<keyword evidence="2" id="KW-0560">Oxidoreductase</keyword>
<evidence type="ECO:0000256" key="2">
    <source>
        <dbReference type="ARBA" id="ARBA00023002"/>
    </source>
</evidence>
<dbReference type="GO" id="GO:0016616">
    <property type="term" value="F:oxidoreductase activity, acting on the CH-OH group of donors, NAD or NADP as acceptor"/>
    <property type="evidence" value="ECO:0007669"/>
    <property type="project" value="TreeGrafter"/>
</dbReference>
<keyword evidence="5" id="KW-1185">Reference proteome</keyword>
<dbReference type="SUPFAM" id="SSF51735">
    <property type="entry name" value="NAD(P)-binding Rossmann-fold domains"/>
    <property type="match status" value="1"/>
</dbReference>